<evidence type="ECO:0000256" key="1">
    <source>
        <dbReference type="ARBA" id="ARBA00004569"/>
    </source>
</evidence>
<dbReference type="PROSITE" id="PS51808">
    <property type="entry name" value="CHCH"/>
    <property type="match status" value="1"/>
</dbReference>
<comment type="caution">
    <text evidence="6">The sequence shown here is derived from an EMBL/GenBank/DDBJ whole genome shotgun (WGS) entry which is preliminary data.</text>
</comment>
<evidence type="ECO:0000256" key="3">
    <source>
        <dbReference type="ARBA" id="ARBA00023157"/>
    </source>
</evidence>
<dbReference type="GO" id="GO:0005758">
    <property type="term" value="C:mitochondrial intermembrane space"/>
    <property type="evidence" value="ECO:0007669"/>
    <property type="project" value="UniProtKB-SubCell"/>
</dbReference>
<keyword evidence="7" id="KW-1185">Reference proteome</keyword>
<accession>A0A3M7RIK8</accession>
<comment type="subcellular location">
    <subcellularLocation>
        <location evidence="1">Mitochondrion intermembrane space</location>
    </subcellularLocation>
</comment>
<proteinExistence type="inferred from homology"/>
<comment type="similarity">
    <text evidence="4">Belongs to the CHCHD7 family.</text>
</comment>
<reference evidence="6 7" key="1">
    <citation type="journal article" date="2018" name="Sci. Rep.">
        <title>Genomic signatures of local adaptation to the degree of environmental predictability in rotifers.</title>
        <authorList>
            <person name="Franch-Gras L."/>
            <person name="Hahn C."/>
            <person name="Garcia-Roger E.M."/>
            <person name="Carmona M.J."/>
            <person name="Serra M."/>
            <person name="Gomez A."/>
        </authorList>
    </citation>
    <scope>NUCLEOTIDE SEQUENCE [LARGE SCALE GENOMIC DNA]</scope>
    <source>
        <strain evidence="6">HYR1</strain>
    </source>
</reference>
<dbReference type="InterPro" id="IPR051040">
    <property type="entry name" value="COX23"/>
</dbReference>
<evidence type="ECO:0000313" key="7">
    <source>
        <dbReference type="Proteomes" id="UP000276133"/>
    </source>
</evidence>
<dbReference type="Proteomes" id="UP000276133">
    <property type="component" value="Unassembled WGS sequence"/>
</dbReference>
<evidence type="ECO:0000256" key="2">
    <source>
        <dbReference type="ARBA" id="ARBA00023128"/>
    </source>
</evidence>
<dbReference type="InterPro" id="IPR009069">
    <property type="entry name" value="Cys_alpha_HP_mot_SF"/>
</dbReference>
<evidence type="ECO:0000256" key="4">
    <source>
        <dbReference type="ARBA" id="ARBA00038205"/>
    </source>
</evidence>
<gene>
    <name evidence="6" type="ORF">BpHYR1_052847</name>
</gene>
<dbReference type="GO" id="GO:0033108">
    <property type="term" value="P:mitochondrial respiratory chain complex assembly"/>
    <property type="evidence" value="ECO:0007669"/>
    <property type="project" value="TreeGrafter"/>
</dbReference>
<sequence length="119" mass="14539">MSLAENIEKNKENQAKLREIQQKRDRNITFGHEFKDPCKNERILSQKCVENNRDNLGNCKDYFDNFKKCKQFWNAVQEYRCRHMKKTRHDLPKEDELKKWKSKIPEWIQTQRITPPDDI</sequence>
<dbReference type="PANTHER" id="PTHR46811:SF1">
    <property type="entry name" value="COILED-COIL-HELIX-COILED-COIL-HELIX DOMAIN-CONTAINING PROTEIN 7"/>
    <property type="match status" value="1"/>
</dbReference>
<organism evidence="6 7">
    <name type="scientific">Brachionus plicatilis</name>
    <name type="common">Marine rotifer</name>
    <name type="synonym">Brachionus muelleri</name>
    <dbReference type="NCBI Taxonomy" id="10195"/>
    <lineage>
        <taxon>Eukaryota</taxon>
        <taxon>Metazoa</taxon>
        <taxon>Spiralia</taxon>
        <taxon>Gnathifera</taxon>
        <taxon>Rotifera</taxon>
        <taxon>Eurotatoria</taxon>
        <taxon>Monogononta</taxon>
        <taxon>Pseudotrocha</taxon>
        <taxon>Ploima</taxon>
        <taxon>Brachionidae</taxon>
        <taxon>Brachionus</taxon>
    </lineage>
</organism>
<evidence type="ECO:0000313" key="6">
    <source>
        <dbReference type="EMBL" id="RNA23426.1"/>
    </source>
</evidence>
<evidence type="ECO:0000256" key="5">
    <source>
        <dbReference type="ARBA" id="ARBA00039509"/>
    </source>
</evidence>
<dbReference type="EMBL" id="REGN01003291">
    <property type="protein sequence ID" value="RNA23426.1"/>
    <property type="molecule type" value="Genomic_DNA"/>
</dbReference>
<dbReference type="SUPFAM" id="SSF47072">
    <property type="entry name" value="Cysteine alpha-hairpin motif"/>
    <property type="match status" value="1"/>
</dbReference>
<keyword evidence="2" id="KW-0496">Mitochondrion</keyword>
<dbReference type="PANTHER" id="PTHR46811">
    <property type="entry name" value="COILED-COIL-HELIX-COILED-COIL-HELIX DOMAIN-CONTAINING PROTEIN 7"/>
    <property type="match status" value="1"/>
</dbReference>
<protein>
    <recommendedName>
        <fullName evidence="5">Coiled-coil-helix-coiled-coil-helix domain-containing protein 7</fullName>
    </recommendedName>
</protein>
<keyword evidence="3" id="KW-1015">Disulfide bond</keyword>
<dbReference type="OrthoDB" id="9971592at2759"/>
<name>A0A3M7RIK8_BRAPC</name>
<dbReference type="AlphaFoldDB" id="A0A3M7RIK8"/>